<proteinExistence type="predicted"/>
<evidence type="ECO:0000256" key="6">
    <source>
        <dbReference type="ARBA" id="ARBA00023136"/>
    </source>
</evidence>
<evidence type="ECO:0000256" key="4">
    <source>
        <dbReference type="ARBA" id="ARBA00022989"/>
    </source>
</evidence>
<dbReference type="GO" id="GO:0012505">
    <property type="term" value="C:endomembrane system"/>
    <property type="evidence" value="ECO:0007669"/>
    <property type="project" value="UniProtKB-SubCell"/>
</dbReference>
<protein>
    <submittedName>
        <fullName evidence="9">Trk K+ transport system NAD-binding subunit</fullName>
    </submittedName>
</protein>
<feature type="transmembrane region" description="Helical" evidence="7">
    <location>
        <begin position="80"/>
        <end position="101"/>
    </location>
</feature>
<keyword evidence="3 7" id="KW-0812">Transmembrane</keyword>
<evidence type="ECO:0000313" key="9">
    <source>
        <dbReference type="EMBL" id="PVY76487.1"/>
    </source>
</evidence>
<dbReference type="PANTHER" id="PTHR31563">
    <property type="entry name" value="ION CHANNEL POLLUX-RELATED"/>
    <property type="match status" value="1"/>
</dbReference>
<accession>A0A2U1CWY9</accession>
<evidence type="ECO:0000259" key="8">
    <source>
        <dbReference type="Pfam" id="PF06241"/>
    </source>
</evidence>
<evidence type="ECO:0000256" key="5">
    <source>
        <dbReference type="ARBA" id="ARBA00023065"/>
    </source>
</evidence>
<evidence type="ECO:0000313" key="10">
    <source>
        <dbReference type="Proteomes" id="UP000245887"/>
    </source>
</evidence>
<organism evidence="9 10">
    <name type="scientific">Tamilnaduibacter salinus</name>
    <dbReference type="NCBI Taxonomy" id="1484056"/>
    <lineage>
        <taxon>Bacteria</taxon>
        <taxon>Pseudomonadati</taxon>
        <taxon>Pseudomonadota</taxon>
        <taxon>Gammaproteobacteria</taxon>
        <taxon>Pseudomonadales</taxon>
        <taxon>Marinobacteraceae</taxon>
        <taxon>Tamilnaduibacter</taxon>
    </lineage>
</organism>
<dbReference type="Gene3D" id="3.40.50.720">
    <property type="entry name" value="NAD(P)-binding Rossmann-like Domain"/>
    <property type="match status" value="2"/>
</dbReference>
<name>A0A2U1CWY9_9GAMM</name>
<sequence length="645" mass="71067">MPFRFVDRLKYMIERQFVKGALFQLMVVALVIGLISLVGGLLVLPTAGTFADLGDAIWWAFLRLTDPGYLGDDEGSWRRFVSTLLTVSGYVVFMGTLVAILTRSLFALMTDLERGLTPVTMRHHVVVLGWTSRTLPLVRELMAASGRVRRFLERHDVRRMRLVILSESVSAAQSLELRNDRQIGRRSRHIVLRSGSALQPEALHRVAALQAAAIIVPRTYHGPDSRIGADVETVKALMSMASQAGATGRSLPYVVAELEDNRRQPVAERAYPGPLEVIAGDAVMARMMVQTLLHPGLSSVLNELLTDRGQHDLFIRSGENLAGTPFGDLLGRWSTARALGVLRPQGEGWLPLLCPSPEERIQRNDRLVMLARDYDDTAEMRDVARTAADLAAGSDSARVVPEVTRHRVLVLGWNRRLACLLSEMGQYPSHQFTVDVASVLDERERDEELARYGGCPESVTLNQRFADVVVPVDLQGLHPEHYDSVLMLSSDRLASGEEADARTMMAYLQLEEILGNGPDRPQVVMELSDPDNESLLLTDHSETLVSPMIVSHILAQVALRRELRVVLDELFTAGGAEIMLRGVDVLDLPDAPTFATVCDCFQGRGEIALGILWADARRGLTMNPPASMVLTLAPGDRVVVLAHPG</sequence>
<keyword evidence="5" id="KW-0406">Ion transport</keyword>
<evidence type="ECO:0000256" key="3">
    <source>
        <dbReference type="ARBA" id="ARBA00022692"/>
    </source>
</evidence>
<dbReference type="RefSeq" id="WP_116919209.1">
    <property type="nucleotide sequence ID" value="NZ_QEKQ01000005.1"/>
</dbReference>
<gene>
    <name evidence="9" type="ORF">C8D92_105240</name>
</gene>
<dbReference type="AlphaFoldDB" id="A0A2U1CWY9"/>
<dbReference type="PANTHER" id="PTHR31563:SF10">
    <property type="entry name" value="ION CHANNEL POLLUX-RELATED"/>
    <property type="match status" value="1"/>
</dbReference>
<dbReference type="Proteomes" id="UP000245887">
    <property type="component" value="Unassembled WGS sequence"/>
</dbReference>
<keyword evidence="6 7" id="KW-0472">Membrane</keyword>
<comment type="caution">
    <text evidence="9">The sequence shown here is derived from an EMBL/GenBank/DDBJ whole genome shotgun (WGS) entry which is preliminary data.</text>
</comment>
<keyword evidence="4 7" id="KW-1133">Transmembrane helix</keyword>
<dbReference type="InterPro" id="IPR044849">
    <property type="entry name" value="CASTOR/POLLUX/SYM8-like"/>
</dbReference>
<dbReference type="EMBL" id="QEKQ01000005">
    <property type="protein sequence ID" value="PVY76487.1"/>
    <property type="molecule type" value="Genomic_DNA"/>
</dbReference>
<reference evidence="9 10" key="1">
    <citation type="submission" date="2018-04" db="EMBL/GenBank/DDBJ databases">
        <title>Genomic Encyclopedia of Type Strains, Phase IV (KMG-IV): sequencing the most valuable type-strain genomes for metagenomic binning, comparative biology and taxonomic classification.</title>
        <authorList>
            <person name="Goeker M."/>
        </authorList>
    </citation>
    <scope>NUCLEOTIDE SEQUENCE [LARGE SCALE GENOMIC DNA]</scope>
    <source>
        <strain evidence="9 10">DSM 28688</strain>
    </source>
</reference>
<feature type="transmembrane region" description="Helical" evidence="7">
    <location>
        <begin position="21"/>
        <end position="44"/>
    </location>
</feature>
<keyword evidence="2" id="KW-0813">Transport</keyword>
<feature type="domain" description="CASTOR/POLLUX/SYM8 ion channel conserved" evidence="8">
    <location>
        <begin position="282"/>
        <end position="380"/>
    </location>
</feature>
<evidence type="ECO:0000256" key="2">
    <source>
        <dbReference type="ARBA" id="ARBA00022448"/>
    </source>
</evidence>
<dbReference type="OrthoDB" id="305351at2"/>
<comment type="subcellular location">
    <subcellularLocation>
        <location evidence="1">Endomembrane system</location>
        <topology evidence="1">Multi-pass membrane protein</topology>
    </subcellularLocation>
</comment>
<dbReference type="InterPro" id="IPR010420">
    <property type="entry name" value="CASTOR/POLLUX/SYM8_dom"/>
</dbReference>
<dbReference type="GO" id="GO:0006811">
    <property type="term" value="P:monoatomic ion transport"/>
    <property type="evidence" value="ECO:0007669"/>
    <property type="project" value="UniProtKB-KW"/>
</dbReference>
<dbReference type="Pfam" id="PF06241">
    <property type="entry name" value="Castor_Poll_mid"/>
    <property type="match status" value="1"/>
</dbReference>
<evidence type="ECO:0000256" key="7">
    <source>
        <dbReference type="SAM" id="Phobius"/>
    </source>
</evidence>
<evidence type="ECO:0000256" key="1">
    <source>
        <dbReference type="ARBA" id="ARBA00004127"/>
    </source>
</evidence>